<dbReference type="GO" id="GO:0030488">
    <property type="term" value="P:tRNA methylation"/>
    <property type="evidence" value="ECO:0007669"/>
    <property type="project" value="TreeGrafter"/>
</dbReference>
<protein>
    <recommendedName>
        <fullName evidence="2">G domain-containing protein</fullName>
    </recommendedName>
</protein>
<evidence type="ECO:0000259" key="2">
    <source>
        <dbReference type="Pfam" id="PF01926"/>
    </source>
</evidence>
<evidence type="ECO:0000313" key="3">
    <source>
        <dbReference type="EMBL" id="OUY06209.1"/>
    </source>
</evidence>
<keyword evidence="1" id="KW-0175">Coiled coil</keyword>
<accession>A0A1Z9YVN1</accession>
<comment type="caution">
    <text evidence="3">The sequence shown here is derived from an EMBL/GenBank/DDBJ whole genome shotgun (WGS) entry which is preliminary data.</text>
</comment>
<reference evidence="3 4" key="1">
    <citation type="submission" date="2017-05" db="EMBL/GenBank/DDBJ databases">
        <title>Acinetobacter populi ANC 5415 (= PBJ7), whole genome shotgun sequencing project.</title>
        <authorList>
            <person name="Nemec A."/>
            <person name="Radolfova-Krizova L."/>
        </authorList>
    </citation>
    <scope>NUCLEOTIDE SEQUENCE [LARGE SCALE GENOMIC DNA]</scope>
    <source>
        <strain evidence="3 4">PBJ7</strain>
    </source>
</reference>
<dbReference type="RefSeq" id="WP_087621215.1">
    <property type="nucleotide sequence ID" value="NZ_NEXX01000005.1"/>
</dbReference>
<feature type="coiled-coil region" evidence="1">
    <location>
        <begin position="221"/>
        <end position="255"/>
    </location>
</feature>
<dbReference type="Gene3D" id="3.40.50.300">
    <property type="entry name" value="P-loop containing nucleotide triphosphate hydrolases"/>
    <property type="match status" value="1"/>
</dbReference>
<dbReference type="Pfam" id="PF01926">
    <property type="entry name" value="MMR_HSR1"/>
    <property type="match status" value="1"/>
</dbReference>
<dbReference type="AlphaFoldDB" id="A0A1Z9YVN1"/>
<dbReference type="EMBL" id="NEXX01000005">
    <property type="protein sequence ID" value="OUY06209.1"/>
    <property type="molecule type" value="Genomic_DNA"/>
</dbReference>
<dbReference type="InterPro" id="IPR006073">
    <property type="entry name" value="GTP-bd"/>
</dbReference>
<dbReference type="PANTHER" id="PTHR42714">
    <property type="entry name" value="TRNA MODIFICATION GTPASE GTPBP3"/>
    <property type="match status" value="1"/>
</dbReference>
<feature type="domain" description="G" evidence="2">
    <location>
        <begin position="39"/>
        <end position="150"/>
    </location>
</feature>
<dbReference type="Proteomes" id="UP000196536">
    <property type="component" value="Unassembled WGS sequence"/>
</dbReference>
<dbReference type="GO" id="GO:0005737">
    <property type="term" value="C:cytoplasm"/>
    <property type="evidence" value="ECO:0007669"/>
    <property type="project" value="TreeGrafter"/>
</dbReference>
<dbReference type="InterPro" id="IPR027417">
    <property type="entry name" value="P-loop_NTPase"/>
</dbReference>
<dbReference type="SUPFAM" id="SSF52540">
    <property type="entry name" value="P-loop containing nucleoside triphosphate hydrolases"/>
    <property type="match status" value="1"/>
</dbReference>
<dbReference type="GO" id="GO:0002098">
    <property type="term" value="P:tRNA wobble uridine modification"/>
    <property type="evidence" value="ECO:0007669"/>
    <property type="project" value="TreeGrafter"/>
</dbReference>
<proteinExistence type="predicted"/>
<gene>
    <name evidence="3" type="ORF">CAP51_13090</name>
</gene>
<sequence length="419" mass="47415">MDIQTFDEVAHDIIAVLPDRVTDLARLRRLILSVTYPTITVIGKYNHGKSRLLNELIGHDIFSVADKRETISLAEYIHHEVCWLDAPGLDADVATVDDDYAFDAVWTQADIRLFVHSVREGELDAAEQQLLQQLVSDFRYSQRQTLLVLTQIDQMPDQVTLEHIKQSIASQVSGLNILPVSATRHRQGVENSKPLLVEKSGIVALSQALQYAISQVPAARQHEKSQLLAEMQQQLSQLKTERDSLQQQLQQTQQQQRQDFDQGLVKVLDKIREDLQPILDIIGLDEALVPDSFATMYKVTAGKQQRAKVQIAYSRACIDINSHLIRHGVVGLPENQQTSVKSLDTVIVAVLGISVKFRDHLRSIFYTDIERERLQREFAFYFEKSAGRQALVKQLQQVAEQLANIVQAQIALKMLEEVA</sequence>
<dbReference type="GO" id="GO:0005525">
    <property type="term" value="F:GTP binding"/>
    <property type="evidence" value="ECO:0007669"/>
    <property type="project" value="InterPro"/>
</dbReference>
<dbReference type="PANTHER" id="PTHR42714:SF2">
    <property type="entry name" value="TRNA MODIFICATION GTPASE GTPBP3, MITOCHONDRIAL"/>
    <property type="match status" value="1"/>
</dbReference>
<organism evidence="3 4">
    <name type="scientific">Acinetobacter populi</name>
    <dbReference type="NCBI Taxonomy" id="1582270"/>
    <lineage>
        <taxon>Bacteria</taxon>
        <taxon>Pseudomonadati</taxon>
        <taxon>Pseudomonadota</taxon>
        <taxon>Gammaproteobacteria</taxon>
        <taxon>Moraxellales</taxon>
        <taxon>Moraxellaceae</taxon>
        <taxon>Acinetobacter</taxon>
    </lineage>
</organism>
<name>A0A1Z9YVN1_9GAMM</name>
<evidence type="ECO:0000256" key="1">
    <source>
        <dbReference type="SAM" id="Coils"/>
    </source>
</evidence>
<dbReference type="OrthoDB" id="238366at2"/>
<keyword evidence="4" id="KW-1185">Reference proteome</keyword>
<evidence type="ECO:0000313" key="4">
    <source>
        <dbReference type="Proteomes" id="UP000196536"/>
    </source>
</evidence>